<evidence type="ECO:0000313" key="3">
    <source>
        <dbReference type="EMBL" id="KAF4652778.1"/>
    </source>
</evidence>
<gene>
    <name evidence="3" type="ORF">FOL47_010857</name>
</gene>
<feature type="region of interest" description="Disordered" evidence="1">
    <location>
        <begin position="272"/>
        <end position="304"/>
    </location>
</feature>
<evidence type="ECO:0000313" key="4">
    <source>
        <dbReference type="Proteomes" id="UP000591131"/>
    </source>
</evidence>
<evidence type="ECO:0000256" key="2">
    <source>
        <dbReference type="SAM" id="SignalP"/>
    </source>
</evidence>
<feature type="signal peptide" evidence="2">
    <location>
        <begin position="1"/>
        <end position="21"/>
    </location>
</feature>
<protein>
    <submittedName>
        <fullName evidence="3">Uncharacterized protein</fullName>
    </submittedName>
</protein>
<keyword evidence="2" id="KW-0732">Signal</keyword>
<accession>A0A7J6KZZ7</accession>
<proteinExistence type="predicted"/>
<name>A0A7J6KZZ7_PERCH</name>
<organism evidence="3 4">
    <name type="scientific">Perkinsus chesapeaki</name>
    <name type="common">Clam parasite</name>
    <name type="synonym">Perkinsus andrewsi</name>
    <dbReference type="NCBI Taxonomy" id="330153"/>
    <lineage>
        <taxon>Eukaryota</taxon>
        <taxon>Sar</taxon>
        <taxon>Alveolata</taxon>
        <taxon>Perkinsozoa</taxon>
        <taxon>Perkinsea</taxon>
        <taxon>Perkinsida</taxon>
        <taxon>Perkinsidae</taxon>
        <taxon>Perkinsus</taxon>
    </lineage>
</organism>
<reference evidence="3 4" key="1">
    <citation type="submission" date="2020-04" db="EMBL/GenBank/DDBJ databases">
        <title>Perkinsus chesapeaki whole genome sequence.</title>
        <authorList>
            <person name="Bogema D.R."/>
        </authorList>
    </citation>
    <scope>NUCLEOTIDE SEQUENCE [LARGE SCALE GENOMIC DNA]</scope>
    <source>
        <strain evidence="3">ATCC PRA-425</strain>
    </source>
</reference>
<feature type="chain" id="PRO_5029449228" evidence="2">
    <location>
        <begin position="22"/>
        <end position="505"/>
    </location>
</feature>
<feature type="region of interest" description="Disordered" evidence="1">
    <location>
        <begin position="233"/>
        <end position="259"/>
    </location>
</feature>
<dbReference type="EMBL" id="JAAPAO010000885">
    <property type="protein sequence ID" value="KAF4652778.1"/>
    <property type="molecule type" value="Genomic_DNA"/>
</dbReference>
<comment type="caution">
    <text evidence="3">The sequence shown here is derived from an EMBL/GenBank/DDBJ whole genome shotgun (WGS) entry which is preliminary data.</text>
</comment>
<feature type="compositionally biased region" description="Basic and acidic residues" evidence="1">
    <location>
        <begin position="240"/>
        <end position="251"/>
    </location>
</feature>
<dbReference type="Proteomes" id="UP000591131">
    <property type="component" value="Unassembled WGS sequence"/>
</dbReference>
<sequence length="505" mass="55763">MLSKALHLLWLILIDLERVFCLHGGPFPVTSQVLPSGTYKAVIGEGHKVCSGLASLKDFVMDVTTENGGQVANITAVVEGVPIKSPKSIPLYLKSQSRIESLGDFHHLEHPTCFNLGPGVDDNLQKAFNRFMRNLSSRLGITPPPRARIGKNIIFCKTFYGLITGLGVRSNRRRRQPVSADHGFMMKLSLPASNAPVANMVSASMHSQVPLSSNVVDTETYVGSLIGESSGPTDFSPLAVKERASPKERRSLPPIEAPLLRNNLDVPKLSTDSYRLHMPNTPTNDNAAGPSRKSNSRKRSWDDHLSPLRKKKVLSFLDRPRTSINSANLPANNDFTFFCDKGLDYELTLINTPKPQSLHPSISLDSSKIEGLPLSKPTSAIPDGTYFGRFPDGYKMTVVVESSDDSGNRLADMQFYFGEDEVIFNDLKATEHRGCIQLDLSDDRNVIGRSFLNSQINLSVRSTCFRICYTDFMGFYLQYLNNGNLPVVLELDSTLRGLPTRSTDG</sequence>
<dbReference type="AlphaFoldDB" id="A0A7J6KZZ7"/>
<keyword evidence="4" id="KW-1185">Reference proteome</keyword>
<dbReference type="OrthoDB" id="10400939at2759"/>
<evidence type="ECO:0000256" key="1">
    <source>
        <dbReference type="SAM" id="MobiDB-lite"/>
    </source>
</evidence>